<protein>
    <submittedName>
        <fullName evidence="1">Uncharacterized protein</fullName>
    </submittedName>
</protein>
<dbReference type="AlphaFoldDB" id="A0A450S951"/>
<name>A0A450S951_9GAMM</name>
<organism evidence="1">
    <name type="scientific">Candidatus Kentrum sp. DK</name>
    <dbReference type="NCBI Taxonomy" id="2126562"/>
    <lineage>
        <taxon>Bacteria</taxon>
        <taxon>Pseudomonadati</taxon>
        <taxon>Pseudomonadota</taxon>
        <taxon>Gammaproteobacteria</taxon>
        <taxon>Candidatus Kentrum</taxon>
    </lineage>
</organism>
<gene>
    <name evidence="1" type="ORF">BECKDK2373C_GA0170839_10222</name>
</gene>
<accession>A0A450S951</accession>
<dbReference type="EMBL" id="CAADEY010000022">
    <property type="protein sequence ID" value="VFJ48508.1"/>
    <property type="molecule type" value="Genomic_DNA"/>
</dbReference>
<reference evidence="1" key="1">
    <citation type="submission" date="2019-02" db="EMBL/GenBank/DDBJ databases">
        <authorList>
            <person name="Gruber-Vodicka R. H."/>
            <person name="Seah K. B. B."/>
        </authorList>
    </citation>
    <scope>NUCLEOTIDE SEQUENCE</scope>
    <source>
        <strain evidence="1">BECK_DK161</strain>
    </source>
</reference>
<evidence type="ECO:0000313" key="1">
    <source>
        <dbReference type="EMBL" id="VFJ48508.1"/>
    </source>
</evidence>
<proteinExistence type="predicted"/>
<sequence>MGGRGSRRALFCRYFRLGGSLALPVRSLRCSIADLNLGIAGNHYWPINELLFVRPVAPPNRIENFLEMLIHSLTRPSRNQKSGYRYRGQAARSYNNQCGVGAGCLPAMIFLIVLSKTFPVRDYKLRFLVSFCLVMKHDPTFA</sequence>